<dbReference type="SUPFAM" id="SSF51735">
    <property type="entry name" value="NAD(P)-binding Rossmann-fold domains"/>
    <property type="match status" value="1"/>
</dbReference>
<dbReference type="KEGG" id="hara:AArcS_0297"/>
<reference evidence="2" key="1">
    <citation type="submission" date="2020-11" db="EMBL/GenBank/DDBJ databases">
        <title>Carbohydrate-dependent, anaerobic sulfur respiration: A novel catabolism in halophilic archaea.</title>
        <authorList>
            <person name="Sorokin D.Y."/>
            <person name="Messina E."/>
            <person name="Smedile F."/>
            <person name="La Cono V."/>
            <person name="Hallsworth J.E."/>
            <person name="Yakimov M.M."/>
        </authorList>
    </citation>
    <scope>NUCLEOTIDE SEQUENCE</scope>
    <source>
        <strain evidence="2">AArc-S</strain>
    </source>
</reference>
<protein>
    <submittedName>
        <fullName evidence="2">YbjT</fullName>
    </submittedName>
</protein>
<dbReference type="Gene3D" id="3.40.50.720">
    <property type="entry name" value="NAD(P)-binding Rossmann-like Domain"/>
    <property type="match status" value="1"/>
</dbReference>
<dbReference type="RefSeq" id="WP_238478653.1">
    <property type="nucleotide sequence ID" value="NZ_CP064786.1"/>
</dbReference>
<gene>
    <name evidence="2" type="ORF">AArcS_0297</name>
</gene>
<dbReference type="AlphaFoldDB" id="A0A897MMC5"/>
<evidence type="ECO:0000259" key="1">
    <source>
        <dbReference type="Pfam" id="PF13460"/>
    </source>
</evidence>
<dbReference type="CDD" id="cd05245">
    <property type="entry name" value="SDR_a2"/>
    <property type="match status" value="1"/>
</dbReference>
<dbReference type="PANTHER" id="PTHR12126:SF11">
    <property type="entry name" value="NADH DEHYDROGENASE [UBIQUINONE] 1 ALPHA SUBCOMPLEX SUBUNIT 9, MITOCHONDRIAL"/>
    <property type="match status" value="1"/>
</dbReference>
<dbReference type="InterPro" id="IPR051207">
    <property type="entry name" value="ComplexI_NDUFA9_subunit"/>
</dbReference>
<dbReference type="PANTHER" id="PTHR12126">
    <property type="entry name" value="NADH-UBIQUINONE OXIDOREDUCTASE 39 KDA SUBUNIT-RELATED"/>
    <property type="match status" value="1"/>
</dbReference>
<feature type="domain" description="NAD(P)-binding" evidence="1">
    <location>
        <begin position="7"/>
        <end position="118"/>
    </location>
</feature>
<name>A0A897MMC5_9EURY</name>
<dbReference type="InterPro" id="IPR016040">
    <property type="entry name" value="NAD(P)-bd_dom"/>
</dbReference>
<dbReference type="InterPro" id="IPR036291">
    <property type="entry name" value="NAD(P)-bd_dom_sf"/>
</dbReference>
<sequence>MNVLVTGATGFVGRRLVPALLDAGHEVCVLVRDRSSYDLDLDVDIYEGDLLEQGSFESALAGVDAAYYLVHSMGSSGDFEERDRQAARHFRAAASAAGVGRVIYLGGLGPSEEKEGVSAHLRSRQEVGRLLGDGTYDLTTLRAAVIVGEGSASFELIDQLTGRLPVMLAPKWVRTRCQPIAIDDVIAYLVGVLDAPETAGTTFEIGGPEVMTYQEMLQRTAEIAGRSVYIIPVPVLTPTLSSHWLTFVTDVPTSVAKPLIAGLKTPVVVENDRIREFVDIEPTSFETAVRRAFSSESSPSSPPVEATG</sequence>
<evidence type="ECO:0000313" key="2">
    <source>
        <dbReference type="EMBL" id="QSG01531.1"/>
    </source>
</evidence>
<keyword evidence="3" id="KW-1185">Reference proteome</keyword>
<organism evidence="2 3">
    <name type="scientific">Natranaeroarchaeum sulfidigenes</name>
    <dbReference type="NCBI Taxonomy" id="2784880"/>
    <lineage>
        <taxon>Archaea</taxon>
        <taxon>Methanobacteriati</taxon>
        <taxon>Methanobacteriota</taxon>
        <taxon>Stenosarchaea group</taxon>
        <taxon>Halobacteria</taxon>
        <taxon>Halobacteriales</taxon>
        <taxon>Natronoarchaeaceae</taxon>
        <taxon>Natranaeroarchaeum</taxon>
    </lineage>
</organism>
<accession>A0A897MMC5</accession>
<dbReference type="Pfam" id="PF13460">
    <property type="entry name" value="NAD_binding_10"/>
    <property type="match status" value="1"/>
</dbReference>
<evidence type="ECO:0000313" key="3">
    <source>
        <dbReference type="Proteomes" id="UP000663586"/>
    </source>
</evidence>
<proteinExistence type="predicted"/>
<dbReference type="GeneID" id="70683683"/>
<dbReference type="GO" id="GO:0044877">
    <property type="term" value="F:protein-containing complex binding"/>
    <property type="evidence" value="ECO:0007669"/>
    <property type="project" value="TreeGrafter"/>
</dbReference>
<dbReference type="EMBL" id="CP064786">
    <property type="protein sequence ID" value="QSG01531.1"/>
    <property type="molecule type" value="Genomic_DNA"/>
</dbReference>
<dbReference type="Proteomes" id="UP000663586">
    <property type="component" value="Chromosome"/>
</dbReference>